<feature type="compositionally biased region" description="Basic residues" evidence="1">
    <location>
        <begin position="424"/>
        <end position="433"/>
    </location>
</feature>
<evidence type="ECO:0000259" key="2">
    <source>
        <dbReference type="SMART" id="SM00507"/>
    </source>
</evidence>
<dbReference type="RefSeq" id="WP_036402200.1">
    <property type="nucleotide sequence ID" value="NZ_CCBB010000003.1"/>
</dbReference>
<keyword evidence="4" id="KW-1185">Reference proteome</keyword>
<gene>
    <name evidence="3" type="ORF">BN977_05030</name>
</gene>
<evidence type="ECO:0000256" key="1">
    <source>
        <dbReference type="SAM" id="MobiDB-lite"/>
    </source>
</evidence>
<comment type="caution">
    <text evidence="3">The sequence shown here is derived from an EMBL/GenBank/DDBJ whole genome shotgun (WGS) entry which is preliminary data.</text>
</comment>
<dbReference type="OrthoDB" id="4775237at2"/>
<proteinExistence type="predicted"/>
<accession>W9BLT3</accession>
<feature type="domain" description="HNH nuclease" evidence="2">
    <location>
        <begin position="314"/>
        <end position="365"/>
    </location>
</feature>
<dbReference type="eggNOG" id="COG1403">
    <property type="taxonomic scope" value="Bacteria"/>
</dbReference>
<feature type="compositionally biased region" description="Basic and acidic residues" evidence="1">
    <location>
        <begin position="434"/>
        <end position="474"/>
    </location>
</feature>
<dbReference type="InterPro" id="IPR003870">
    <property type="entry name" value="DUF222"/>
</dbReference>
<dbReference type="AlphaFoldDB" id="W9BLT3"/>
<name>W9BLT3_MYCCO</name>
<feature type="compositionally biased region" description="Low complexity" evidence="1">
    <location>
        <begin position="410"/>
        <end position="422"/>
    </location>
</feature>
<dbReference type="Pfam" id="PF02720">
    <property type="entry name" value="DUF222"/>
    <property type="match status" value="1"/>
</dbReference>
<reference evidence="3" key="1">
    <citation type="submission" date="2014-03" db="EMBL/GenBank/DDBJ databases">
        <title>Draft Genome Sequence of Mycobacterium cosmeticum DSM 44829.</title>
        <authorList>
            <person name="Croce O."/>
            <person name="Robert C."/>
            <person name="Raoult D."/>
            <person name="Drancourt M."/>
        </authorList>
    </citation>
    <scope>NUCLEOTIDE SEQUENCE [LARGE SCALE GENOMIC DNA]</scope>
    <source>
        <strain evidence="3">DSM 44829</strain>
    </source>
</reference>
<sequence length="474" mass="52150">MFDKSRERAATAVDQMSAAARAENTASARRLAAIGDLYETLAPDDDTEKLCWAIDGHLSLVAEVATALAISRKRAEAQVKMAITLRTRLPQVAAVYATGVLDHRMIATIVARTELITDPTLMARIDTQLARKAARWVRLSGPKIEQRIDQVIASCDPIGVRDPDRPRRDRYVDITPTQPGMGGVWANIDALAATAWDTLLDTRAEQRCPADTRTKDQRRADAFAAIATGQHPPCHCDNPTCPARTAPATPPTVGVTIHVIADTTTLDGESERPAYLPGYGALPADILKDLAATANRRELRIPAGAQPGYRPAAALADFIRCRDMTCRFPGCDAPAWDCDIDHTVPYPAGPTHPSNLKCLCRFHHLLKTFHTGWHDHQLPDGTVIWTTPTGHTYLTEPEGAHWFPALANPTGTPATTPTPATPGRCHKMPRRSRSRTDEHTRRINAERAANHHRLEQQRREHEAWIAAHDEPPPF</sequence>
<organism evidence="3 4">
    <name type="scientific">Mycolicibacterium cosmeticum</name>
    <dbReference type="NCBI Taxonomy" id="258533"/>
    <lineage>
        <taxon>Bacteria</taxon>
        <taxon>Bacillati</taxon>
        <taxon>Actinomycetota</taxon>
        <taxon>Actinomycetes</taxon>
        <taxon>Mycobacteriales</taxon>
        <taxon>Mycobacteriaceae</taxon>
        <taxon>Mycolicibacterium</taxon>
    </lineage>
</organism>
<protein>
    <submittedName>
        <fullName evidence="3">13e12 repeat-containing protein</fullName>
    </submittedName>
</protein>
<dbReference type="Proteomes" id="UP000028870">
    <property type="component" value="Unassembled WGS sequence"/>
</dbReference>
<feature type="region of interest" description="Disordered" evidence="1">
    <location>
        <begin position="410"/>
        <end position="474"/>
    </location>
</feature>
<evidence type="ECO:0000313" key="3">
    <source>
        <dbReference type="EMBL" id="CDO10200.1"/>
    </source>
</evidence>
<evidence type="ECO:0000313" key="4">
    <source>
        <dbReference type="Proteomes" id="UP000028870"/>
    </source>
</evidence>
<dbReference type="InterPro" id="IPR003615">
    <property type="entry name" value="HNH_nuc"/>
</dbReference>
<dbReference type="EMBL" id="CCBB010000003">
    <property type="protein sequence ID" value="CDO10200.1"/>
    <property type="molecule type" value="Genomic_DNA"/>
</dbReference>
<reference evidence="3" key="2">
    <citation type="submission" date="2014-03" db="EMBL/GenBank/DDBJ databases">
        <authorList>
            <person name="Urmite Genomes"/>
        </authorList>
    </citation>
    <scope>NUCLEOTIDE SEQUENCE</scope>
    <source>
        <strain evidence="3">DSM 44829</strain>
    </source>
</reference>
<dbReference type="SMART" id="SM00507">
    <property type="entry name" value="HNHc"/>
    <property type="match status" value="1"/>
</dbReference>
<dbReference type="STRING" id="258533.BN977_05030"/>
<dbReference type="CDD" id="cd00085">
    <property type="entry name" value="HNHc"/>
    <property type="match status" value="1"/>
</dbReference>